<dbReference type="AlphaFoldDB" id="A0A8H4KQ25"/>
<evidence type="ECO:0000313" key="2">
    <source>
        <dbReference type="EMBL" id="KAF4454287.1"/>
    </source>
</evidence>
<name>A0A8H4KQ25_9HYPO</name>
<dbReference type="Proteomes" id="UP000605986">
    <property type="component" value="Unassembled WGS sequence"/>
</dbReference>
<reference evidence="2" key="1">
    <citation type="submission" date="2020-01" db="EMBL/GenBank/DDBJ databases">
        <title>Identification and distribution of gene clusters putatively required for synthesis of sphingolipid metabolism inhibitors in phylogenetically diverse species of the filamentous fungus Fusarium.</title>
        <authorList>
            <person name="Kim H.-S."/>
            <person name="Busman M."/>
            <person name="Brown D.W."/>
            <person name="Divon H."/>
            <person name="Uhlig S."/>
            <person name="Proctor R.H."/>
        </authorList>
    </citation>
    <scope>NUCLEOTIDE SEQUENCE</scope>
    <source>
        <strain evidence="2">NRRL 53441</strain>
    </source>
</reference>
<feature type="compositionally biased region" description="Polar residues" evidence="1">
    <location>
        <begin position="17"/>
        <end position="39"/>
    </location>
</feature>
<accession>A0A8H4KQ25</accession>
<dbReference type="EMBL" id="JAADJG010000129">
    <property type="protein sequence ID" value="KAF4454287.1"/>
    <property type="molecule type" value="Genomic_DNA"/>
</dbReference>
<dbReference type="OrthoDB" id="5082755at2759"/>
<proteinExistence type="predicted"/>
<sequence length="204" mass="23183">MATPKGPSLPTADAPKATTTEKTPVQRSPSSPSVDITTSDLARIKEALDNRKEALASAAIRPEPIAPQKTDPLLNHPVSWQLRQHEYLVSRKKDRQRSTPETLPATDQPDESSPRLDNDNDPDKTPRPAHATIKIENPSNRHEELEIRAREELLNQQRRLHEETFAGMLEVTYWSLRAEHAAARLEKTMAEMRQFMEDLQDEKE</sequence>
<evidence type="ECO:0000313" key="3">
    <source>
        <dbReference type="Proteomes" id="UP000605986"/>
    </source>
</evidence>
<feature type="region of interest" description="Disordered" evidence="1">
    <location>
        <begin position="1"/>
        <end position="39"/>
    </location>
</feature>
<feature type="compositionally biased region" description="Basic and acidic residues" evidence="1">
    <location>
        <begin position="112"/>
        <end position="126"/>
    </location>
</feature>
<gene>
    <name evidence="2" type="ORF">F53441_3161</name>
</gene>
<organism evidence="2 3">
    <name type="scientific">Fusarium austroafricanum</name>
    <dbReference type="NCBI Taxonomy" id="2364996"/>
    <lineage>
        <taxon>Eukaryota</taxon>
        <taxon>Fungi</taxon>
        <taxon>Dikarya</taxon>
        <taxon>Ascomycota</taxon>
        <taxon>Pezizomycotina</taxon>
        <taxon>Sordariomycetes</taxon>
        <taxon>Hypocreomycetidae</taxon>
        <taxon>Hypocreales</taxon>
        <taxon>Nectriaceae</taxon>
        <taxon>Fusarium</taxon>
        <taxon>Fusarium concolor species complex</taxon>
    </lineage>
</organism>
<comment type="caution">
    <text evidence="2">The sequence shown here is derived from an EMBL/GenBank/DDBJ whole genome shotgun (WGS) entry which is preliminary data.</text>
</comment>
<evidence type="ECO:0000256" key="1">
    <source>
        <dbReference type="SAM" id="MobiDB-lite"/>
    </source>
</evidence>
<keyword evidence="3" id="KW-1185">Reference proteome</keyword>
<protein>
    <submittedName>
        <fullName evidence="2">Uncharacterized protein</fullName>
    </submittedName>
</protein>
<feature type="region of interest" description="Disordered" evidence="1">
    <location>
        <begin position="55"/>
        <end position="136"/>
    </location>
</feature>